<organism evidence="2 3">
    <name type="scientific">Tectimicrobiota bacterium</name>
    <dbReference type="NCBI Taxonomy" id="2528274"/>
    <lineage>
        <taxon>Bacteria</taxon>
        <taxon>Pseudomonadati</taxon>
        <taxon>Nitrospinota/Tectimicrobiota group</taxon>
        <taxon>Candidatus Tectimicrobiota</taxon>
    </lineage>
</organism>
<dbReference type="Pfam" id="PF13911">
    <property type="entry name" value="AhpC-TSA_2"/>
    <property type="match status" value="1"/>
</dbReference>
<dbReference type="InterPro" id="IPR036249">
    <property type="entry name" value="Thioredoxin-like_sf"/>
</dbReference>
<dbReference type="EMBL" id="JACPSX010000161">
    <property type="protein sequence ID" value="MBI3015074.1"/>
    <property type="molecule type" value="Genomic_DNA"/>
</dbReference>
<dbReference type="InterPro" id="IPR032801">
    <property type="entry name" value="PXL2A/B/C"/>
</dbReference>
<dbReference type="Gene3D" id="3.40.30.10">
    <property type="entry name" value="Glutaredoxin"/>
    <property type="match status" value="1"/>
</dbReference>
<evidence type="ECO:0000313" key="3">
    <source>
        <dbReference type="Proteomes" id="UP000741360"/>
    </source>
</evidence>
<feature type="compositionally biased region" description="Gly residues" evidence="1">
    <location>
        <begin position="134"/>
        <end position="144"/>
    </location>
</feature>
<dbReference type="SUPFAM" id="SSF52833">
    <property type="entry name" value="Thioredoxin-like"/>
    <property type="match status" value="1"/>
</dbReference>
<dbReference type="AlphaFoldDB" id="A0A932GQ27"/>
<sequence>MRFSYGGIRRLGAEVVAVSLADPQRTEAFCQDQAVAFPCLADPEGKAFQAYHLPLGGFWQILGLPVWGKGVRAFLLGARWGRPEGPVRQLPGGFLVDRQGVIRAAYRSSHAGDIPPPDFWLQALRNLRQSPAGPGSGSKGGATGSGQQQAGQGGAAG</sequence>
<gene>
    <name evidence="2" type="ORF">HYY65_08470</name>
</gene>
<name>A0A932GQ27_UNCTE</name>
<dbReference type="Proteomes" id="UP000741360">
    <property type="component" value="Unassembled WGS sequence"/>
</dbReference>
<feature type="region of interest" description="Disordered" evidence="1">
    <location>
        <begin position="128"/>
        <end position="157"/>
    </location>
</feature>
<evidence type="ECO:0000313" key="2">
    <source>
        <dbReference type="EMBL" id="MBI3015074.1"/>
    </source>
</evidence>
<evidence type="ECO:0000256" key="1">
    <source>
        <dbReference type="SAM" id="MobiDB-lite"/>
    </source>
</evidence>
<protein>
    <submittedName>
        <fullName evidence="2">Redoxin domain-containing protein</fullName>
    </submittedName>
</protein>
<accession>A0A932GQ27</accession>
<proteinExistence type="predicted"/>
<comment type="caution">
    <text evidence="2">The sequence shown here is derived from an EMBL/GenBank/DDBJ whole genome shotgun (WGS) entry which is preliminary data.</text>
</comment>
<reference evidence="2" key="1">
    <citation type="submission" date="2020-07" db="EMBL/GenBank/DDBJ databases">
        <title>Huge and variable diversity of episymbiotic CPR bacteria and DPANN archaea in groundwater ecosystems.</title>
        <authorList>
            <person name="He C.Y."/>
            <person name="Keren R."/>
            <person name="Whittaker M."/>
            <person name="Farag I.F."/>
            <person name="Doudna J."/>
            <person name="Cate J.H.D."/>
            <person name="Banfield J.F."/>
        </authorList>
    </citation>
    <scope>NUCLEOTIDE SEQUENCE</scope>
    <source>
        <strain evidence="2">NC_groundwater_717_Ag_S-0.2um_59_8</strain>
    </source>
</reference>